<dbReference type="InterPro" id="IPR036291">
    <property type="entry name" value="NAD(P)-bd_dom_sf"/>
</dbReference>
<reference evidence="2 3" key="1">
    <citation type="submission" date="2018-01" db="EMBL/GenBank/DDBJ databases">
        <title>Deinococcus koreensis sp. nov., a radiation-resistant bacterium isolated from river water.</title>
        <authorList>
            <person name="Choi A."/>
        </authorList>
    </citation>
    <scope>NUCLEOTIDE SEQUENCE [LARGE SCALE GENOMIC DNA]</scope>
    <source>
        <strain evidence="2 3">SJW1-2</strain>
    </source>
</reference>
<dbReference type="CDD" id="cd08273">
    <property type="entry name" value="MDR8"/>
    <property type="match status" value="1"/>
</dbReference>
<name>A0A2K3URY7_9DEIO</name>
<dbReference type="Pfam" id="PF08240">
    <property type="entry name" value="ADH_N"/>
    <property type="match status" value="1"/>
</dbReference>
<dbReference type="InterPro" id="IPR051397">
    <property type="entry name" value="Zn-ADH-like_protein"/>
</dbReference>
<comment type="caution">
    <text evidence="2">The sequence shown here is derived from an EMBL/GenBank/DDBJ whole genome shotgun (WGS) entry which is preliminary data.</text>
</comment>
<proteinExistence type="predicted"/>
<dbReference type="Gene3D" id="3.40.50.720">
    <property type="entry name" value="NAD(P)-binding Rossmann-like Domain"/>
    <property type="match status" value="1"/>
</dbReference>
<dbReference type="PANTHER" id="PTHR43677">
    <property type="entry name" value="SHORT-CHAIN DEHYDROGENASE/REDUCTASE"/>
    <property type="match status" value="1"/>
</dbReference>
<dbReference type="InterPro" id="IPR011032">
    <property type="entry name" value="GroES-like_sf"/>
</dbReference>
<dbReference type="SUPFAM" id="SSF50129">
    <property type="entry name" value="GroES-like"/>
    <property type="match status" value="1"/>
</dbReference>
<dbReference type="GO" id="GO:0016491">
    <property type="term" value="F:oxidoreductase activity"/>
    <property type="evidence" value="ECO:0007669"/>
    <property type="project" value="InterPro"/>
</dbReference>
<sequence length="350" mass="37007">MTAAHLTASTPSLTEVVLPGLVEPAGLQLRQRPLPVPQKGETLVQVEATGISFAEQGMRRGRYPGQPKFPFVPGYDLVGVVKGVGPGVDRALLGTRVAAATKIGGWATHALVPAADLVPVPSTLDPAEAETVIVNGVTAWQMLHRHAHTRSGQTILVHGANGGVGTVLVQLARHAGIRVIGTAAPRHHAALQELGVEVVDSRAPDLEARIRALAPGGVHAAFDHLGLESARRSFDLLARGGTLVAYGTAADLKTQGSLLQMFGKMLGQLLAWNVRPGGRRATFYDFWGGKLLAPAAFRRRQHKDLTQVLELLARGTIGAVIAARFPLVDVAQAMELAESRTVRGKVVLLP</sequence>
<accession>A0A2K3URY7</accession>
<dbReference type="SMART" id="SM00829">
    <property type="entry name" value="PKS_ER"/>
    <property type="match status" value="1"/>
</dbReference>
<dbReference type="InterPro" id="IPR020843">
    <property type="entry name" value="ER"/>
</dbReference>
<dbReference type="Gene3D" id="3.90.180.10">
    <property type="entry name" value="Medium-chain alcohol dehydrogenases, catalytic domain"/>
    <property type="match status" value="1"/>
</dbReference>
<gene>
    <name evidence="2" type="ORF">CVO96_19450</name>
</gene>
<evidence type="ECO:0000313" key="2">
    <source>
        <dbReference type="EMBL" id="PNY79305.1"/>
    </source>
</evidence>
<protein>
    <submittedName>
        <fullName evidence="2">NADPH:quinone reductase</fullName>
    </submittedName>
</protein>
<evidence type="ECO:0000259" key="1">
    <source>
        <dbReference type="SMART" id="SM00829"/>
    </source>
</evidence>
<dbReference type="Pfam" id="PF13602">
    <property type="entry name" value="ADH_zinc_N_2"/>
    <property type="match status" value="1"/>
</dbReference>
<dbReference type="PANTHER" id="PTHR43677:SF4">
    <property type="entry name" value="QUINONE OXIDOREDUCTASE-LIKE PROTEIN 2"/>
    <property type="match status" value="1"/>
</dbReference>
<dbReference type="SUPFAM" id="SSF51735">
    <property type="entry name" value="NAD(P)-binding Rossmann-fold domains"/>
    <property type="match status" value="1"/>
</dbReference>
<dbReference type="InterPro" id="IPR013154">
    <property type="entry name" value="ADH-like_N"/>
</dbReference>
<dbReference type="OrthoDB" id="9792162at2"/>
<feature type="domain" description="Enoyl reductase (ER)" evidence="1">
    <location>
        <begin position="20"/>
        <end position="348"/>
    </location>
</feature>
<dbReference type="EMBL" id="PPPD01000004">
    <property type="protein sequence ID" value="PNY79305.1"/>
    <property type="molecule type" value="Genomic_DNA"/>
</dbReference>
<dbReference type="AlphaFoldDB" id="A0A2K3URY7"/>
<evidence type="ECO:0000313" key="3">
    <source>
        <dbReference type="Proteomes" id="UP000236379"/>
    </source>
</evidence>
<dbReference type="Proteomes" id="UP000236379">
    <property type="component" value="Unassembled WGS sequence"/>
</dbReference>
<organism evidence="2 3">
    <name type="scientific">Deinococcus koreensis</name>
    <dbReference type="NCBI Taxonomy" id="2054903"/>
    <lineage>
        <taxon>Bacteria</taxon>
        <taxon>Thermotogati</taxon>
        <taxon>Deinococcota</taxon>
        <taxon>Deinococci</taxon>
        <taxon>Deinococcales</taxon>
        <taxon>Deinococcaceae</taxon>
        <taxon>Deinococcus</taxon>
    </lineage>
</organism>
<dbReference type="RefSeq" id="WP_103314132.1">
    <property type="nucleotide sequence ID" value="NZ_PPPD01000004.1"/>
</dbReference>
<keyword evidence="3" id="KW-1185">Reference proteome</keyword>